<feature type="transmembrane region" description="Helical" evidence="7">
    <location>
        <begin position="367"/>
        <end position="386"/>
    </location>
</feature>
<protein>
    <recommendedName>
        <fullName evidence="7">Solute carrier family 40 member</fullName>
    </recommendedName>
</protein>
<dbReference type="GO" id="GO:0016020">
    <property type="term" value="C:membrane"/>
    <property type="evidence" value="ECO:0007669"/>
    <property type="project" value="UniProtKB-SubCell"/>
</dbReference>
<keyword evidence="6 7" id="KW-0472">Membrane</keyword>
<name>A0A8H4IM09_9PEZI</name>
<comment type="function">
    <text evidence="7">May be involved in iron transport and iron homeostasis.</text>
</comment>
<dbReference type="EMBL" id="WWBZ02000073">
    <property type="protein sequence ID" value="KAF4302468.1"/>
    <property type="molecule type" value="Genomic_DNA"/>
</dbReference>
<dbReference type="Gene3D" id="1.20.1250.20">
    <property type="entry name" value="MFS general substrate transporter like domains"/>
    <property type="match status" value="1"/>
</dbReference>
<feature type="compositionally biased region" description="Polar residues" evidence="8">
    <location>
        <begin position="32"/>
        <end position="45"/>
    </location>
</feature>
<dbReference type="InterPro" id="IPR036259">
    <property type="entry name" value="MFS_trans_sf"/>
</dbReference>
<dbReference type="Pfam" id="PF06963">
    <property type="entry name" value="FPN1"/>
    <property type="match status" value="1"/>
</dbReference>
<evidence type="ECO:0000313" key="10">
    <source>
        <dbReference type="Proteomes" id="UP000572817"/>
    </source>
</evidence>
<feature type="region of interest" description="Disordered" evidence="8">
    <location>
        <begin position="1"/>
        <end position="59"/>
    </location>
</feature>
<feature type="transmembrane region" description="Helical" evidence="7">
    <location>
        <begin position="492"/>
        <end position="512"/>
    </location>
</feature>
<evidence type="ECO:0000256" key="2">
    <source>
        <dbReference type="ARBA" id="ARBA00006279"/>
    </source>
</evidence>
<keyword evidence="7" id="KW-0406">Ion transport</keyword>
<feature type="compositionally biased region" description="Pro residues" evidence="8">
    <location>
        <begin position="19"/>
        <end position="31"/>
    </location>
</feature>
<feature type="transmembrane region" description="Helical" evidence="7">
    <location>
        <begin position="138"/>
        <end position="160"/>
    </location>
</feature>
<keyword evidence="5 7" id="KW-1133">Transmembrane helix</keyword>
<comment type="caution">
    <text evidence="9">The sequence shown here is derived from an EMBL/GenBank/DDBJ whole genome shotgun (WGS) entry which is preliminary data.</text>
</comment>
<feature type="transmembrane region" description="Helical" evidence="7">
    <location>
        <begin position="331"/>
        <end position="355"/>
    </location>
</feature>
<dbReference type="InterPro" id="IPR009716">
    <property type="entry name" value="Ferroportin-1"/>
</dbReference>
<dbReference type="OrthoDB" id="648861at2759"/>
<comment type="caution">
    <text evidence="7">Lacks conserved residue(s) required for the propagation of feature annotation.</text>
</comment>
<evidence type="ECO:0000256" key="5">
    <source>
        <dbReference type="ARBA" id="ARBA00022989"/>
    </source>
</evidence>
<comment type="subcellular location">
    <subcellularLocation>
        <location evidence="1 7">Membrane</location>
        <topology evidence="1 7">Multi-pass membrane protein</topology>
    </subcellularLocation>
</comment>
<evidence type="ECO:0000313" key="9">
    <source>
        <dbReference type="EMBL" id="KAF4302468.1"/>
    </source>
</evidence>
<organism evidence="9 10">
    <name type="scientific">Botryosphaeria dothidea</name>
    <dbReference type="NCBI Taxonomy" id="55169"/>
    <lineage>
        <taxon>Eukaryota</taxon>
        <taxon>Fungi</taxon>
        <taxon>Dikarya</taxon>
        <taxon>Ascomycota</taxon>
        <taxon>Pezizomycotina</taxon>
        <taxon>Dothideomycetes</taxon>
        <taxon>Dothideomycetes incertae sedis</taxon>
        <taxon>Botryosphaeriales</taxon>
        <taxon>Botryosphaeriaceae</taxon>
        <taxon>Botryosphaeria</taxon>
    </lineage>
</organism>
<keyword evidence="4 7" id="KW-0812">Transmembrane</keyword>
<evidence type="ECO:0000256" key="1">
    <source>
        <dbReference type="ARBA" id="ARBA00004141"/>
    </source>
</evidence>
<dbReference type="AlphaFoldDB" id="A0A8H4IM09"/>
<keyword evidence="3 7" id="KW-0813">Transport</keyword>
<feature type="transmembrane region" description="Helical" evidence="7">
    <location>
        <begin position="83"/>
        <end position="102"/>
    </location>
</feature>
<evidence type="ECO:0000256" key="8">
    <source>
        <dbReference type="SAM" id="MobiDB-lite"/>
    </source>
</evidence>
<dbReference type="PANTHER" id="PTHR11660">
    <property type="entry name" value="SOLUTE CARRIER FAMILY 40 MEMBER"/>
    <property type="match status" value="1"/>
</dbReference>
<feature type="transmembrane region" description="Helical" evidence="7">
    <location>
        <begin position="226"/>
        <end position="248"/>
    </location>
</feature>
<sequence>MPSEQSRRTPAPMEFQDPEPSPGAAPAPRTPSPTVTRTATNTSENAPSFSSSYAPSSSSTARKRSVLPRLYTSHTLSTWNSRTFEFGAVLFLASAFPGTLLFASAYALIRAAAGALLSGWVGALIDRLDRLVAVRASIFGQRISVAASCAVFVVLGAVAGEGGRGGWVKVVCFAAAVVLACVEKLAIVGNTVAVERDWVIVVAEDVGVERQKLNAVMRRIDLLAKLLAPVFISAIDGFSHLAAIWVVFGQNLLSVSIEYFAIAQVYEAVPRLQSLNAAHVQPPDDYQSVHSALSSPVTARRPSQPTLPRRISSWFDQLIQPWVEYVRNQAFLASFSLSLLYFTVLSTGVQMQTYLLTLGFTSLEVSVMRLAAVAMELFATWAAPILMNKIGPIRSGLWFLNEQFTCIAVSVILYMSATAGTKAAGYSLIAGVTFSRLGLWGFDLSVQYLVQEDVPEESRGKFSAAEMALQNVSELISFATTIIWACPEEFEYPVLVSAGAVGISACCFAAFVRKRRGHLLHASKCMKREKYAPLPQTEAQSSVVQE</sequence>
<evidence type="ECO:0000256" key="7">
    <source>
        <dbReference type="RuleBase" id="RU365065"/>
    </source>
</evidence>
<accession>A0A8H4IM09</accession>
<evidence type="ECO:0000256" key="4">
    <source>
        <dbReference type="ARBA" id="ARBA00022692"/>
    </source>
</evidence>
<proteinExistence type="inferred from homology"/>
<feature type="transmembrane region" description="Helical" evidence="7">
    <location>
        <begin position="166"/>
        <end position="187"/>
    </location>
</feature>
<dbReference type="GO" id="GO:0005381">
    <property type="term" value="F:iron ion transmembrane transporter activity"/>
    <property type="evidence" value="ECO:0007669"/>
    <property type="project" value="UniProtKB-UniRule"/>
</dbReference>
<keyword evidence="10" id="KW-1185">Reference proteome</keyword>
<gene>
    <name evidence="9" type="ORF">GTA08_BOTSDO09874</name>
</gene>
<feature type="compositionally biased region" description="Low complexity" evidence="8">
    <location>
        <begin position="46"/>
        <end position="59"/>
    </location>
</feature>
<dbReference type="CDD" id="cd17480">
    <property type="entry name" value="MFS_SLC40A1_like"/>
    <property type="match status" value="1"/>
</dbReference>
<dbReference type="SUPFAM" id="SSF103473">
    <property type="entry name" value="MFS general substrate transporter"/>
    <property type="match status" value="1"/>
</dbReference>
<reference evidence="9" key="1">
    <citation type="submission" date="2020-04" db="EMBL/GenBank/DDBJ databases">
        <title>Genome Assembly and Annotation of Botryosphaeria dothidea sdau 11-99, a Latent Pathogen of Apple Fruit Ring Rot in China.</title>
        <authorList>
            <person name="Yu C."/>
            <person name="Diao Y."/>
            <person name="Lu Q."/>
            <person name="Zhao J."/>
            <person name="Cui S."/>
            <person name="Peng C."/>
            <person name="He B."/>
            <person name="Liu H."/>
        </authorList>
    </citation>
    <scope>NUCLEOTIDE SEQUENCE [LARGE SCALE GENOMIC DNA]</scope>
    <source>
        <strain evidence="9">Sdau11-99</strain>
    </source>
</reference>
<evidence type="ECO:0000256" key="6">
    <source>
        <dbReference type="ARBA" id="ARBA00023136"/>
    </source>
</evidence>
<comment type="similarity">
    <text evidence="2 7">Belongs to the ferroportin (FP) (TC 2.A.100) family. SLC40A subfamily.</text>
</comment>
<evidence type="ECO:0000256" key="3">
    <source>
        <dbReference type="ARBA" id="ARBA00022448"/>
    </source>
</evidence>
<dbReference type="PANTHER" id="PTHR11660:SF57">
    <property type="entry name" value="SOLUTE CARRIER FAMILY 40 MEMBER"/>
    <property type="match status" value="1"/>
</dbReference>
<dbReference type="Proteomes" id="UP000572817">
    <property type="component" value="Unassembled WGS sequence"/>
</dbReference>